<evidence type="ECO:0000256" key="2">
    <source>
        <dbReference type="ARBA" id="ARBA00022840"/>
    </source>
</evidence>
<accession>A0A366EFT4</accession>
<dbReference type="SMART" id="SM00382">
    <property type="entry name" value="AAA"/>
    <property type="match status" value="2"/>
</dbReference>
<comment type="caution">
    <text evidence="4">The sequence shown here is derived from an EMBL/GenBank/DDBJ whole genome shotgun (WGS) entry which is preliminary data.</text>
</comment>
<dbReference type="OrthoDB" id="9760950at2"/>
<dbReference type="CDD" id="cd03221">
    <property type="entry name" value="ABCF_EF-3"/>
    <property type="match status" value="2"/>
</dbReference>
<dbReference type="GO" id="GO:0016887">
    <property type="term" value="F:ATP hydrolysis activity"/>
    <property type="evidence" value="ECO:0007669"/>
    <property type="project" value="InterPro"/>
</dbReference>
<feature type="domain" description="ABC transporter" evidence="3">
    <location>
        <begin position="5"/>
        <end position="202"/>
    </location>
</feature>
<feature type="domain" description="ABC transporter" evidence="3">
    <location>
        <begin position="294"/>
        <end position="506"/>
    </location>
</feature>
<evidence type="ECO:0000313" key="5">
    <source>
        <dbReference type="Proteomes" id="UP000252254"/>
    </source>
</evidence>
<name>A0A366EFT4_9BACI</name>
<evidence type="ECO:0000259" key="3">
    <source>
        <dbReference type="PROSITE" id="PS50893"/>
    </source>
</evidence>
<keyword evidence="2 4" id="KW-0067">ATP-binding</keyword>
<dbReference type="PANTHER" id="PTHR42855:SF2">
    <property type="entry name" value="DRUG RESISTANCE ABC TRANSPORTER,ATP-BINDING PROTEIN"/>
    <property type="match status" value="1"/>
</dbReference>
<reference evidence="4 5" key="1">
    <citation type="submission" date="2018-06" db="EMBL/GenBank/DDBJ databases">
        <title>Genomic Encyclopedia of Type Strains, Phase IV (KMG-IV): sequencing the most valuable type-strain genomes for metagenomic binning, comparative biology and taxonomic classification.</title>
        <authorList>
            <person name="Goeker M."/>
        </authorList>
    </citation>
    <scope>NUCLEOTIDE SEQUENCE [LARGE SCALE GENOMIC DNA]</scope>
    <source>
        <strain evidence="4 5">DSM 15140</strain>
    </source>
</reference>
<dbReference type="AlphaFoldDB" id="A0A366EFT4"/>
<dbReference type="STRING" id="200904.GCA_900168775_00314"/>
<keyword evidence="5" id="KW-1185">Reference proteome</keyword>
<proteinExistence type="predicted"/>
<keyword evidence="1" id="KW-0547">Nucleotide-binding</keyword>
<dbReference type="InterPro" id="IPR003593">
    <property type="entry name" value="AAA+_ATPase"/>
</dbReference>
<dbReference type="PANTHER" id="PTHR42855">
    <property type="entry name" value="ABC TRANSPORTER ATP-BINDING SUBUNIT"/>
    <property type="match status" value="1"/>
</dbReference>
<dbReference type="Pfam" id="PF12848">
    <property type="entry name" value="ABC_tran_Xtn"/>
    <property type="match status" value="1"/>
</dbReference>
<dbReference type="NCBIfam" id="NF000355">
    <property type="entry name" value="ribo_prot_ABC_F"/>
    <property type="match status" value="1"/>
</dbReference>
<organism evidence="4 5">
    <name type="scientific">Paraliobacillus ryukyuensis</name>
    <dbReference type="NCBI Taxonomy" id="200904"/>
    <lineage>
        <taxon>Bacteria</taxon>
        <taxon>Bacillati</taxon>
        <taxon>Bacillota</taxon>
        <taxon>Bacilli</taxon>
        <taxon>Bacillales</taxon>
        <taxon>Bacillaceae</taxon>
        <taxon>Paraliobacillus</taxon>
    </lineage>
</organism>
<dbReference type="InterPro" id="IPR027417">
    <property type="entry name" value="P-loop_NTPase"/>
</dbReference>
<dbReference type="EMBL" id="QNRI01000002">
    <property type="protein sequence ID" value="RBP00279.1"/>
    <property type="molecule type" value="Genomic_DNA"/>
</dbReference>
<dbReference type="GO" id="GO:0005524">
    <property type="term" value="F:ATP binding"/>
    <property type="evidence" value="ECO:0007669"/>
    <property type="project" value="UniProtKB-KW"/>
</dbReference>
<gene>
    <name evidence="4" type="ORF">DES48_10239</name>
</gene>
<evidence type="ECO:0000256" key="1">
    <source>
        <dbReference type="ARBA" id="ARBA00022741"/>
    </source>
</evidence>
<dbReference type="SUPFAM" id="SSF52540">
    <property type="entry name" value="P-loop containing nucleoside triphosphate hydrolases"/>
    <property type="match status" value="2"/>
</dbReference>
<dbReference type="Gene3D" id="3.40.50.300">
    <property type="entry name" value="P-loop containing nucleotide triphosphate hydrolases"/>
    <property type="match status" value="3"/>
</dbReference>
<dbReference type="InterPro" id="IPR051309">
    <property type="entry name" value="ABCF_ATPase"/>
</dbReference>
<dbReference type="InterPro" id="IPR032781">
    <property type="entry name" value="ABC_tran_Xtn"/>
</dbReference>
<dbReference type="Proteomes" id="UP000252254">
    <property type="component" value="Unassembled WGS sequence"/>
</dbReference>
<evidence type="ECO:0000313" key="4">
    <source>
        <dbReference type="EMBL" id="RBP00279.1"/>
    </source>
</evidence>
<sequence>MKEIMQLQAITIEIEGKIIFEKATTHVQQGDVIGVIGKNGAGKSMLLHMLHGDFKPTDGQVNHVREDLNIRMVEQELTSYSSGEVTAEEATLLKEWHVPTLEFANMSGGEKLKARLAKGFTQAVDILLLDEPTNHLDQQSTDFLVNRIQQFKGTIILVSHDRYFLDQVATKIWAIENKQVISHLGNYTSYIAFREKERRQQQQAYDKQQKMKAQMEKQIKQLSSWSTSAHAQSTKQAGFKEYYRVKAKKMDAQVKSKQKRLEKELEKVNAEAPADDYQVNFTLTANDKVGKRLIEVRDLAKVYRERSLFKHVTFTVQHGEKVALKGPNGSGKTTLLQMITGHIEASSGEIWVSPSATIGYLTQNVFDLPLTQTPAQLFEQSTYQAQGHVRNLMRHLGFQASHYTEQIGKMSMGERVKLKLMTYMLEAKDILILDEPTNHLDLPSREQLESTLEQYNGTLLVVSHDRYFLDKTTNRALTFSKNTIVKQMDSRDQASIFDRNEEKRLTLETERQDVLGRLSFMTPGDAEYEALDRRFNELTKIIKELS</sequence>
<protein>
    <submittedName>
        <fullName evidence="4">Macrolide transport system ATP-binding/permease protein</fullName>
    </submittedName>
</protein>
<dbReference type="PROSITE" id="PS50893">
    <property type="entry name" value="ABC_TRANSPORTER_2"/>
    <property type="match status" value="2"/>
</dbReference>
<dbReference type="Pfam" id="PF00005">
    <property type="entry name" value="ABC_tran"/>
    <property type="match status" value="2"/>
</dbReference>
<dbReference type="RefSeq" id="WP_113866915.1">
    <property type="nucleotide sequence ID" value="NZ_BAABQN010000002.1"/>
</dbReference>
<dbReference type="InterPro" id="IPR003439">
    <property type="entry name" value="ABC_transporter-like_ATP-bd"/>
</dbReference>